<dbReference type="Pfam" id="PF05099">
    <property type="entry name" value="TerB"/>
    <property type="match status" value="1"/>
</dbReference>
<dbReference type="RefSeq" id="WP_193910409.1">
    <property type="nucleotide sequence ID" value="NZ_PRDL01000001.1"/>
</dbReference>
<proteinExistence type="predicted"/>
<dbReference type="CDD" id="cd07313">
    <property type="entry name" value="terB_like_2"/>
    <property type="match status" value="1"/>
</dbReference>
<dbReference type="InterPro" id="IPR007791">
    <property type="entry name" value="DjlA_N"/>
</dbReference>
<reference evidence="2" key="1">
    <citation type="submission" date="2018-07" db="EMBL/GenBank/DDBJ databases">
        <title>Genome assembly of strain Ka43.</title>
        <authorList>
            <person name="Kukolya J."/>
            <person name="Nagy I."/>
            <person name="Horvath B."/>
            <person name="Toth A."/>
        </authorList>
    </citation>
    <scope>NUCLEOTIDE SEQUENCE</scope>
    <source>
        <strain evidence="2">KB43</strain>
    </source>
</reference>
<evidence type="ECO:0000259" key="1">
    <source>
        <dbReference type="Pfam" id="PF05099"/>
    </source>
</evidence>
<dbReference type="AlphaFoldDB" id="A0A928YUL6"/>
<protein>
    <submittedName>
        <fullName evidence="2">TerB family tellurite resistance protein</fullName>
    </submittedName>
</protein>
<dbReference type="SUPFAM" id="SSF158682">
    <property type="entry name" value="TerB-like"/>
    <property type="match status" value="1"/>
</dbReference>
<organism evidence="2 3">
    <name type="scientific">Cellvibrio polysaccharolyticus</name>
    <dbReference type="NCBI Taxonomy" id="2082724"/>
    <lineage>
        <taxon>Bacteria</taxon>
        <taxon>Pseudomonadati</taxon>
        <taxon>Pseudomonadota</taxon>
        <taxon>Gammaproteobacteria</taxon>
        <taxon>Cellvibrionales</taxon>
        <taxon>Cellvibrionaceae</taxon>
        <taxon>Cellvibrio</taxon>
    </lineage>
</organism>
<comment type="caution">
    <text evidence="2">The sequence shown here is derived from an EMBL/GenBank/DDBJ whole genome shotgun (WGS) entry which is preliminary data.</text>
</comment>
<dbReference type="Proteomes" id="UP000652567">
    <property type="component" value="Unassembled WGS sequence"/>
</dbReference>
<gene>
    <name evidence="2" type="ORF">C4F51_13010</name>
</gene>
<sequence>MLNKLSRFFERHLSPTGDVSSSPEAAFSRKQLAVAALLVEVARADHHIGQQELDHLPLLLQAKFQLTAEQLDDLIEIAKEQSSDATSLHQFTQWINRECNDEEKLQLLAAMWQLAYIDGELDKYEEYVIRKVADLIYVPHSEFLRARLRAKNTLSVD</sequence>
<dbReference type="Gene3D" id="1.10.3680.10">
    <property type="entry name" value="TerB-like"/>
    <property type="match status" value="1"/>
</dbReference>
<name>A0A928YUL6_9GAMM</name>
<dbReference type="InterPro" id="IPR029024">
    <property type="entry name" value="TerB-like"/>
</dbReference>
<keyword evidence="3" id="KW-1185">Reference proteome</keyword>
<accession>A0A928YUL6</accession>
<evidence type="ECO:0000313" key="2">
    <source>
        <dbReference type="EMBL" id="MBE8718107.1"/>
    </source>
</evidence>
<evidence type="ECO:0000313" key="3">
    <source>
        <dbReference type="Proteomes" id="UP000652567"/>
    </source>
</evidence>
<feature type="domain" description="Co-chaperone DjlA N-terminal" evidence="1">
    <location>
        <begin position="31"/>
        <end position="147"/>
    </location>
</feature>
<dbReference type="EMBL" id="PRDL01000001">
    <property type="protein sequence ID" value="MBE8718107.1"/>
    <property type="molecule type" value="Genomic_DNA"/>
</dbReference>